<dbReference type="EMBL" id="CAJMWY010000274">
    <property type="protein sequence ID" value="CAE6425205.1"/>
    <property type="molecule type" value="Genomic_DNA"/>
</dbReference>
<dbReference type="Proteomes" id="UP000663861">
    <property type="component" value="Unassembled WGS sequence"/>
</dbReference>
<reference evidence="1" key="1">
    <citation type="submission" date="2021-01" db="EMBL/GenBank/DDBJ databases">
        <authorList>
            <person name="Kaushik A."/>
        </authorList>
    </citation>
    <scope>NUCLEOTIDE SEQUENCE</scope>
    <source>
        <strain evidence="1">AG4-RS23</strain>
    </source>
</reference>
<comment type="caution">
    <text evidence="1">The sequence shown here is derived from an EMBL/GenBank/DDBJ whole genome shotgun (WGS) entry which is preliminary data.</text>
</comment>
<evidence type="ECO:0000313" key="2">
    <source>
        <dbReference type="Proteomes" id="UP000663861"/>
    </source>
</evidence>
<evidence type="ECO:0000313" key="1">
    <source>
        <dbReference type="EMBL" id="CAE6425205.1"/>
    </source>
</evidence>
<dbReference type="AlphaFoldDB" id="A0A8H2XFS0"/>
<sequence>MWYATRVVSSLNYGVRCATYDNPTMREMEEIMDLITELSSPGGTVSMPVYLPGFINVSWKAKANQLANRLDKYYGALAENGWGRGANGYNANNLAYKLRLHEKAELIMCTHIHI</sequence>
<accession>A0A8H2XFS0</accession>
<organism evidence="1 2">
    <name type="scientific">Rhizoctonia solani</name>
    <dbReference type="NCBI Taxonomy" id="456999"/>
    <lineage>
        <taxon>Eukaryota</taxon>
        <taxon>Fungi</taxon>
        <taxon>Dikarya</taxon>
        <taxon>Basidiomycota</taxon>
        <taxon>Agaricomycotina</taxon>
        <taxon>Agaricomycetes</taxon>
        <taxon>Cantharellales</taxon>
        <taxon>Ceratobasidiaceae</taxon>
        <taxon>Rhizoctonia</taxon>
    </lineage>
</organism>
<name>A0A8H2XFS0_9AGAM</name>
<protein>
    <submittedName>
        <fullName evidence="1">Uncharacterized protein</fullName>
    </submittedName>
</protein>
<gene>
    <name evidence="1" type="ORF">RDB_LOCUS18574</name>
</gene>
<proteinExistence type="predicted"/>